<evidence type="ECO:0000313" key="3">
    <source>
        <dbReference type="Proteomes" id="UP000541444"/>
    </source>
</evidence>
<proteinExistence type="predicted"/>
<sequence>MVDPPARKEAVRLLAVEEIEYEDVMIAGGYLIGCGRPGHQGCFRYDDETEVHGRTSAMIKNIPTKLSRTKLVELLDIHCGNENKRVDEQYLGLKSCQEEIYKFDFDWVESGYAFVNFTRSIGAVRFFRCFQNFGWKSFDSRKVHEMKLARRAWLLKLLALELQTGDMTSPTHREMCQNMLSQIFVCDMGESELDLCTSNPLFLRNDADYAEVRSITKTKVLELLDVFLFRYSQFVLNTKYNLQVENILGNPSTSEKGGVYYYSERGDRLIVLASFRERLRQNLRVGGSKYTLPSTPAKNNSPRLATLVKLLEYEVGGAQISIQTAYGVEVEVENNSYDPSLMVFMNIFEETLLASRDTMPFDLLKKKLMSRLETMEQKNLAFGTAASMVHSATDYSVV</sequence>
<comment type="caution">
    <text evidence="2">The sequence shown here is derived from an EMBL/GenBank/DDBJ whole genome shotgun (WGS) entry which is preliminary data.</text>
</comment>
<dbReference type="Proteomes" id="UP000541444">
    <property type="component" value="Unassembled WGS sequence"/>
</dbReference>
<accession>A0A7J7MQT5</accession>
<dbReference type="Pfam" id="PF04059">
    <property type="entry name" value="RRM_2"/>
    <property type="match status" value="1"/>
</dbReference>
<dbReference type="Pfam" id="PF05834">
    <property type="entry name" value="Lycopene_cycl"/>
    <property type="match status" value="1"/>
</dbReference>
<dbReference type="InterPro" id="IPR007201">
    <property type="entry name" value="Mei2-like_Rrm_C"/>
</dbReference>
<dbReference type="AlphaFoldDB" id="A0A7J7MQT5"/>
<gene>
    <name evidence="2" type="ORF">GIB67_041665</name>
</gene>
<reference evidence="2 3" key="1">
    <citation type="journal article" date="2020" name="IScience">
        <title>Genome Sequencing of the Endangered Kingdonia uniflora (Circaeasteraceae, Ranunculales) Reveals Potential Mechanisms of Evolutionary Specialization.</title>
        <authorList>
            <person name="Sun Y."/>
            <person name="Deng T."/>
            <person name="Zhang A."/>
            <person name="Moore M.J."/>
            <person name="Landis J.B."/>
            <person name="Lin N."/>
            <person name="Zhang H."/>
            <person name="Zhang X."/>
            <person name="Huang J."/>
            <person name="Zhang X."/>
            <person name="Sun H."/>
            <person name="Wang H."/>
        </authorList>
    </citation>
    <scope>NUCLEOTIDE SEQUENCE [LARGE SCALE GENOMIC DNA]</scope>
    <source>
        <strain evidence="2">TB1705</strain>
        <tissue evidence="2">Leaf</tissue>
    </source>
</reference>
<feature type="domain" description="Mei2-like C-terminal RNA recognition motif" evidence="1">
    <location>
        <begin position="54"/>
        <end position="150"/>
    </location>
</feature>
<evidence type="ECO:0000313" key="2">
    <source>
        <dbReference type="EMBL" id="KAF6157204.1"/>
    </source>
</evidence>
<organism evidence="2 3">
    <name type="scientific">Kingdonia uniflora</name>
    <dbReference type="NCBI Taxonomy" id="39325"/>
    <lineage>
        <taxon>Eukaryota</taxon>
        <taxon>Viridiplantae</taxon>
        <taxon>Streptophyta</taxon>
        <taxon>Embryophyta</taxon>
        <taxon>Tracheophyta</taxon>
        <taxon>Spermatophyta</taxon>
        <taxon>Magnoliopsida</taxon>
        <taxon>Ranunculales</taxon>
        <taxon>Circaeasteraceae</taxon>
        <taxon>Kingdonia</taxon>
    </lineage>
</organism>
<dbReference type="PANTHER" id="PTHR39757:SF3">
    <property type="entry name" value="LYCOPENE EPSILON CYCLASE, CHLOROPLASTIC"/>
    <property type="match status" value="1"/>
</dbReference>
<name>A0A7J7MQT5_9MAGN</name>
<protein>
    <recommendedName>
        <fullName evidence="1">Mei2-like C-terminal RNA recognition motif domain-containing protein</fullName>
    </recommendedName>
</protein>
<dbReference type="PANTHER" id="PTHR39757">
    <property type="match status" value="1"/>
</dbReference>
<dbReference type="EMBL" id="JACGCM010001281">
    <property type="protein sequence ID" value="KAF6157204.1"/>
    <property type="molecule type" value="Genomic_DNA"/>
</dbReference>
<evidence type="ECO:0000259" key="1">
    <source>
        <dbReference type="Pfam" id="PF04059"/>
    </source>
</evidence>
<keyword evidence="3" id="KW-1185">Reference proteome</keyword>